<comment type="caution">
    <text evidence="3">The sequence shown here is derived from an EMBL/GenBank/DDBJ whole genome shotgun (WGS) entry which is preliminary data.</text>
</comment>
<dbReference type="AlphaFoldDB" id="A0AAE3QQ52"/>
<organism evidence="3 4">
    <name type="scientific">Xanthocytophaga flava</name>
    <dbReference type="NCBI Taxonomy" id="3048013"/>
    <lineage>
        <taxon>Bacteria</taxon>
        <taxon>Pseudomonadati</taxon>
        <taxon>Bacteroidota</taxon>
        <taxon>Cytophagia</taxon>
        <taxon>Cytophagales</taxon>
        <taxon>Rhodocytophagaceae</taxon>
        <taxon>Xanthocytophaga</taxon>
    </lineage>
</organism>
<dbReference type="EMBL" id="JASJOS010000009">
    <property type="protein sequence ID" value="MDJ1482841.1"/>
    <property type="molecule type" value="Genomic_DNA"/>
</dbReference>
<gene>
    <name evidence="3" type="ORF">QNI16_20235</name>
</gene>
<dbReference type="InterPro" id="IPR011042">
    <property type="entry name" value="6-blade_b-propeller_TolB-like"/>
</dbReference>
<evidence type="ECO:0000259" key="2">
    <source>
        <dbReference type="PROSITE" id="PS51662"/>
    </source>
</evidence>
<feature type="chain" id="PRO_5042023726" evidence="1">
    <location>
        <begin position="22"/>
        <end position="377"/>
    </location>
</feature>
<dbReference type="Pfam" id="PF02333">
    <property type="entry name" value="Phytase"/>
    <property type="match status" value="1"/>
</dbReference>
<dbReference type="PROSITE" id="PS51662">
    <property type="entry name" value="BP_PHYTASE"/>
    <property type="match status" value="1"/>
</dbReference>
<protein>
    <submittedName>
        <fullName evidence="3">Phytase</fullName>
    </submittedName>
</protein>
<evidence type="ECO:0000313" key="3">
    <source>
        <dbReference type="EMBL" id="MDJ1482841.1"/>
    </source>
</evidence>
<feature type="signal peptide" evidence="1">
    <location>
        <begin position="1"/>
        <end position="21"/>
    </location>
</feature>
<keyword evidence="1" id="KW-0732">Signal</keyword>
<dbReference type="Proteomes" id="UP001241110">
    <property type="component" value="Unassembled WGS sequence"/>
</dbReference>
<dbReference type="InterPro" id="IPR003431">
    <property type="entry name" value="B-propeller_Phytase"/>
</dbReference>
<proteinExistence type="predicted"/>
<evidence type="ECO:0000256" key="1">
    <source>
        <dbReference type="SAM" id="SignalP"/>
    </source>
</evidence>
<dbReference type="Gene3D" id="2.120.10.30">
    <property type="entry name" value="TolB, C-terminal domain"/>
    <property type="match status" value="1"/>
</dbReference>
<dbReference type="SUPFAM" id="SSF50956">
    <property type="entry name" value="Thermostable phytase (3-phytase)"/>
    <property type="match status" value="1"/>
</dbReference>
<dbReference type="RefSeq" id="WP_313982220.1">
    <property type="nucleotide sequence ID" value="NZ_JASJOS010000009.1"/>
</dbReference>
<accession>A0AAE3QQ52</accession>
<evidence type="ECO:0000313" key="4">
    <source>
        <dbReference type="Proteomes" id="UP001241110"/>
    </source>
</evidence>
<name>A0AAE3QQ52_9BACT</name>
<feature type="domain" description="BPP" evidence="2">
    <location>
        <begin position="30"/>
        <end position="368"/>
    </location>
</feature>
<reference evidence="3" key="1">
    <citation type="submission" date="2023-05" db="EMBL/GenBank/DDBJ databases">
        <authorList>
            <person name="Zhang X."/>
        </authorList>
    </citation>
    <scope>NUCLEOTIDE SEQUENCE</scope>
    <source>
        <strain evidence="3">YF14B1</strain>
    </source>
</reference>
<sequence length="377" mass="41270">MKYIFLPVVLLCMACGSNSNQTTESTQPSADTAHTFSPVYDTATVIQPVYTTDTTLYDTDDPAIWINPANASESLVLGTDKNENGALYVYNLKGKIITDKVVKGLKRPNNVDIEYGVIIGGKLTDIAVVTERLTHKLRVYSLPSMQTVDGGGLPVFEGESADNEFRDLMGISLYKNPANGKVYAIVGRKTGPSKEYLWQYLLEDTGNGQLKATLVRKFGAYSGAKEIESIAVDDALGYVYYSDETVGVRKYYADPDKGNDELALFATTGFSGDHEGISIYVVDDKTGYILVSDQQADKFHIFTREGSSENPHRHQLLKVVKVASHESDGSEITALPLGPDFPHGLFVAMSDNRTFGLYSWDAIAGKDLKKAESVKKP</sequence>
<dbReference type="GO" id="GO:0016158">
    <property type="term" value="F:inositol hexakisphosphate 3-phosphatase activity"/>
    <property type="evidence" value="ECO:0007669"/>
    <property type="project" value="InterPro"/>
</dbReference>